<evidence type="ECO:0000256" key="10">
    <source>
        <dbReference type="ARBA" id="ARBA00022946"/>
    </source>
</evidence>
<evidence type="ECO:0000256" key="12">
    <source>
        <dbReference type="ARBA" id="ARBA00023128"/>
    </source>
</evidence>
<comment type="subcellular location">
    <subcellularLocation>
        <location evidence="1">Mitochondrion</location>
    </subcellularLocation>
</comment>
<evidence type="ECO:0000256" key="13">
    <source>
        <dbReference type="ARBA" id="ARBA00023315"/>
    </source>
</evidence>
<dbReference type="EMBL" id="JAPWDV010000002">
    <property type="protein sequence ID" value="KAJ6219847.1"/>
    <property type="molecule type" value="Genomic_DNA"/>
</dbReference>
<gene>
    <name evidence="17" type="ORF">RDWZM_005659</name>
</gene>
<dbReference type="NCBIfam" id="TIGR01930">
    <property type="entry name" value="AcCoA-C-Actrans"/>
    <property type="match status" value="1"/>
</dbReference>
<dbReference type="InterPro" id="IPR020617">
    <property type="entry name" value="Thiolase_C"/>
</dbReference>
<evidence type="ECO:0000256" key="7">
    <source>
        <dbReference type="ARBA" id="ARBA00022723"/>
    </source>
</evidence>
<evidence type="ECO:0000256" key="9">
    <source>
        <dbReference type="ARBA" id="ARBA00022833"/>
    </source>
</evidence>
<dbReference type="GO" id="GO:0005739">
    <property type="term" value="C:mitochondrion"/>
    <property type="evidence" value="ECO:0007669"/>
    <property type="project" value="UniProtKB-SubCell"/>
</dbReference>
<keyword evidence="13" id="KW-0012">Acyltransferase</keyword>
<evidence type="ECO:0000256" key="4">
    <source>
        <dbReference type="ARBA" id="ARBA00011881"/>
    </source>
</evidence>
<dbReference type="InterPro" id="IPR016039">
    <property type="entry name" value="Thiolase-like"/>
</dbReference>
<keyword evidence="9" id="KW-0862">Zinc</keyword>
<dbReference type="CDD" id="cd16449">
    <property type="entry name" value="RING-HC"/>
    <property type="match status" value="1"/>
</dbReference>
<keyword evidence="11" id="KW-0630">Potassium</keyword>
<dbReference type="SMART" id="SM00184">
    <property type="entry name" value="RING"/>
    <property type="match status" value="1"/>
</dbReference>
<dbReference type="PANTHER" id="PTHR18919:SF156">
    <property type="entry name" value="ACETYL-COA ACETYLTRANSFERASE, MITOCHONDRIAL"/>
    <property type="match status" value="1"/>
</dbReference>
<dbReference type="SUPFAM" id="SSF57850">
    <property type="entry name" value="RING/U-box"/>
    <property type="match status" value="1"/>
</dbReference>
<evidence type="ECO:0000256" key="2">
    <source>
        <dbReference type="ARBA" id="ARBA00005189"/>
    </source>
</evidence>
<name>A0A9Q0M6H6_BLOTA</name>
<evidence type="ECO:0000256" key="11">
    <source>
        <dbReference type="ARBA" id="ARBA00022958"/>
    </source>
</evidence>
<evidence type="ECO:0000256" key="1">
    <source>
        <dbReference type="ARBA" id="ARBA00004173"/>
    </source>
</evidence>
<dbReference type="InterPro" id="IPR020616">
    <property type="entry name" value="Thiolase_N"/>
</dbReference>
<comment type="similarity">
    <text evidence="3">Belongs to the thiolase-like superfamily. Thiolase family.</text>
</comment>
<dbReference type="AlphaFoldDB" id="A0A9Q0M6H6"/>
<accession>A0A9Q0M6H6</accession>
<evidence type="ECO:0000313" key="17">
    <source>
        <dbReference type="EMBL" id="KAJ6219847.1"/>
    </source>
</evidence>
<sequence length="678" mass="74318">MELVEISLECEYLEPILKGFECFICKKCFKNPVGLKCLHRFCERCLSTHVKDGSSKCPQCLQPFDKKAKFIHQSQLKMAIKALTDYVKELSKQNPSSEIISEFQLYLNSDRKFGNFSWPKEEVKINKNKDLLRDRRSSRNNVNDITILADNTIIDEDMTEIDISCQDSTPKKIESTFYKKTSESDVKNLSKSNKSTTNNSHNNTTEILSEGDSFMMTQDDLESDDSRSQNSSSSSTKSTYKLLKETVTYKHKRQDKFDRVTKKKLLNDKVVDKKKKKNNPTNPKPSTPDFLSELSDSTTRTPIGSFRSRLAKFSAPQLGSIAVKSAIEKSGLNVDQIDEVQMGNVMQAGVGQDPARQASLGAGLPLSVPTTTINKVCASGMKTIMLLSQAIQSGHINTAVAGGFESMSNVPFYVPRGDIPYGGLKMIDGIVGDGLTDVYNKFHMGVCGEMTAKKLNISRQEQDEYAIKSYKLSAQSASMMSQVEITPVEIAATRTTPATTMNEDEEYKRVNFEKFSKLPTVFQKENGTITAGNASTLNDGAAATVIASGKAVKQYGLKPLARIVGFADASVDPVDFPIAPVYAISKILERTGVKKEQISMWEINEAFSVVALANIKMVDIDPTKVNIHGGAVSVGHPLGMSGARIVNKLALHLKSGEYGMAGICNGGGGASAVLVQKL</sequence>
<feature type="region of interest" description="Disordered" evidence="15">
    <location>
        <begin position="184"/>
        <end position="239"/>
    </location>
</feature>
<dbReference type="PROSITE" id="PS00737">
    <property type="entry name" value="THIOLASE_2"/>
    <property type="match status" value="1"/>
</dbReference>
<dbReference type="InterPro" id="IPR020613">
    <property type="entry name" value="Thiolase_CS"/>
</dbReference>
<dbReference type="InterPro" id="IPR020610">
    <property type="entry name" value="Thiolase_AS"/>
</dbReference>
<dbReference type="CDD" id="cd00751">
    <property type="entry name" value="thiolase"/>
    <property type="match status" value="1"/>
</dbReference>
<keyword evidence="10" id="KW-0809">Transit peptide</keyword>
<dbReference type="PROSITE" id="PS00518">
    <property type="entry name" value="ZF_RING_1"/>
    <property type="match status" value="1"/>
</dbReference>
<evidence type="ECO:0000256" key="6">
    <source>
        <dbReference type="ARBA" id="ARBA00022679"/>
    </source>
</evidence>
<organism evidence="17 18">
    <name type="scientific">Blomia tropicalis</name>
    <name type="common">Mite</name>
    <dbReference type="NCBI Taxonomy" id="40697"/>
    <lineage>
        <taxon>Eukaryota</taxon>
        <taxon>Metazoa</taxon>
        <taxon>Ecdysozoa</taxon>
        <taxon>Arthropoda</taxon>
        <taxon>Chelicerata</taxon>
        <taxon>Arachnida</taxon>
        <taxon>Acari</taxon>
        <taxon>Acariformes</taxon>
        <taxon>Sarcoptiformes</taxon>
        <taxon>Astigmata</taxon>
        <taxon>Glycyphagoidea</taxon>
        <taxon>Echimyopodidae</taxon>
        <taxon>Blomia</taxon>
    </lineage>
</organism>
<feature type="region of interest" description="Disordered" evidence="15">
    <location>
        <begin position="268"/>
        <end position="298"/>
    </location>
</feature>
<keyword evidence="18" id="KW-1185">Reference proteome</keyword>
<dbReference type="InterPro" id="IPR001841">
    <property type="entry name" value="Znf_RING"/>
</dbReference>
<dbReference type="Gene3D" id="3.30.40.10">
    <property type="entry name" value="Zinc/RING finger domain, C3HC4 (zinc finger)"/>
    <property type="match status" value="1"/>
</dbReference>
<dbReference type="GO" id="GO:0008270">
    <property type="term" value="F:zinc ion binding"/>
    <property type="evidence" value="ECO:0007669"/>
    <property type="project" value="UniProtKB-KW"/>
</dbReference>
<keyword evidence="6" id="KW-0808">Transferase</keyword>
<dbReference type="InterPro" id="IPR013083">
    <property type="entry name" value="Znf_RING/FYVE/PHD"/>
</dbReference>
<feature type="compositionally biased region" description="Low complexity" evidence="15">
    <location>
        <begin position="228"/>
        <end position="238"/>
    </location>
</feature>
<dbReference type="SUPFAM" id="SSF53901">
    <property type="entry name" value="Thiolase-like"/>
    <property type="match status" value="2"/>
</dbReference>
<dbReference type="InterPro" id="IPR018957">
    <property type="entry name" value="Znf_C3HC4_RING-type"/>
</dbReference>
<dbReference type="Pfam" id="PF00097">
    <property type="entry name" value="zf-C3HC4"/>
    <property type="match status" value="1"/>
</dbReference>
<dbReference type="PROSITE" id="PS00099">
    <property type="entry name" value="THIOLASE_3"/>
    <property type="match status" value="1"/>
</dbReference>
<evidence type="ECO:0000256" key="14">
    <source>
        <dbReference type="PROSITE-ProRule" id="PRU00175"/>
    </source>
</evidence>
<keyword evidence="8 14" id="KW-0863">Zinc-finger</keyword>
<reference evidence="17" key="1">
    <citation type="submission" date="2022-12" db="EMBL/GenBank/DDBJ databases">
        <title>Genome assemblies of Blomia tropicalis.</title>
        <authorList>
            <person name="Cui Y."/>
        </authorList>
    </citation>
    <scope>NUCLEOTIDE SEQUENCE</scope>
    <source>
        <tissue evidence="17">Adult mites</tissue>
    </source>
</reference>
<dbReference type="InterPro" id="IPR020615">
    <property type="entry name" value="Thiolase_acyl_enz_int_AS"/>
</dbReference>
<evidence type="ECO:0000256" key="8">
    <source>
        <dbReference type="ARBA" id="ARBA00022771"/>
    </source>
</evidence>
<dbReference type="Pfam" id="PF00108">
    <property type="entry name" value="Thiolase_N"/>
    <property type="match status" value="1"/>
</dbReference>
<keyword evidence="12" id="KW-0496">Mitochondrion</keyword>
<dbReference type="PANTHER" id="PTHR18919">
    <property type="entry name" value="ACETYL-COA C-ACYLTRANSFERASE"/>
    <property type="match status" value="1"/>
</dbReference>
<evidence type="ECO:0000259" key="16">
    <source>
        <dbReference type="PROSITE" id="PS50089"/>
    </source>
</evidence>
<evidence type="ECO:0000313" key="18">
    <source>
        <dbReference type="Proteomes" id="UP001142055"/>
    </source>
</evidence>
<dbReference type="Proteomes" id="UP001142055">
    <property type="component" value="Chromosome 2"/>
</dbReference>
<dbReference type="FunFam" id="3.40.47.10:FF:000007">
    <property type="entry name" value="acetyl-CoA acetyltransferase, mitochondrial"/>
    <property type="match status" value="1"/>
</dbReference>
<dbReference type="PROSITE" id="PS50089">
    <property type="entry name" value="ZF_RING_2"/>
    <property type="match status" value="1"/>
</dbReference>
<evidence type="ECO:0000256" key="15">
    <source>
        <dbReference type="SAM" id="MobiDB-lite"/>
    </source>
</evidence>
<protein>
    <recommendedName>
        <fullName evidence="5">acetyl-CoA C-acetyltransferase</fullName>
        <ecNumber evidence="5">2.3.1.9</ecNumber>
    </recommendedName>
</protein>
<dbReference type="PROSITE" id="PS00098">
    <property type="entry name" value="THIOLASE_1"/>
    <property type="match status" value="1"/>
</dbReference>
<dbReference type="GO" id="GO:0006635">
    <property type="term" value="P:fatty acid beta-oxidation"/>
    <property type="evidence" value="ECO:0007669"/>
    <property type="project" value="TreeGrafter"/>
</dbReference>
<dbReference type="GO" id="GO:0003985">
    <property type="term" value="F:acetyl-CoA C-acetyltransferase activity"/>
    <property type="evidence" value="ECO:0007669"/>
    <property type="project" value="UniProtKB-EC"/>
</dbReference>
<feature type="compositionally biased region" description="Low complexity" evidence="15">
    <location>
        <begin position="189"/>
        <end position="205"/>
    </location>
</feature>
<dbReference type="Gene3D" id="3.40.47.10">
    <property type="match status" value="1"/>
</dbReference>
<comment type="pathway">
    <text evidence="2">Lipid metabolism.</text>
</comment>
<comment type="caution">
    <text evidence="17">The sequence shown here is derived from an EMBL/GenBank/DDBJ whole genome shotgun (WGS) entry which is preliminary data.</text>
</comment>
<dbReference type="EC" id="2.3.1.9" evidence="5"/>
<proteinExistence type="inferred from homology"/>
<evidence type="ECO:0000256" key="5">
    <source>
        <dbReference type="ARBA" id="ARBA00012705"/>
    </source>
</evidence>
<dbReference type="InterPro" id="IPR002155">
    <property type="entry name" value="Thiolase"/>
</dbReference>
<comment type="subunit">
    <text evidence="4">Homotetramer.</text>
</comment>
<dbReference type="Pfam" id="PF02803">
    <property type="entry name" value="Thiolase_C"/>
    <property type="match status" value="1"/>
</dbReference>
<dbReference type="InterPro" id="IPR017907">
    <property type="entry name" value="Znf_RING_CS"/>
</dbReference>
<keyword evidence="7" id="KW-0479">Metal-binding</keyword>
<evidence type="ECO:0000256" key="3">
    <source>
        <dbReference type="ARBA" id="ARBA00010982"/>
    </source>
</evidence>
<feature type="domain" description="RING-type" evidence="16">
    <location>
        <begin position="22"/>
        <end position="60"/>
    </location>
</feature>